<evidence type="ECO:0000256" key="1">
    <source>
        <dbReference type="SAM" id="MobiDB-lite"/>
    </source>
</evidence>
<accession>W2UNZ1</accession>
<reference evidence="3" key="1">
    <citation type="submission" date="2013-11" db="EMBL/GenBank/DDBJ databases">
        <title>Draft genome sequence from a member of Zhouia, isolated tidal flat.</title>
        <authorList>
            <person name="Jin H."/>
            <person name="Jeon C.O."/>
        </authorList>
    </citation>
    <scope>NUCLEOTIDE SEQUENCE [LARGE SCALE GENOMIC DNA]</scope>
    <source>
        <strain evidence="3">AD3</strain>
    </source>
</reference>
<reference evidence="2 3" key="2">
    <citation type="journal article" date="2016" name="Genome Announc.">
        <title>Draft Genome Sequence of Zhouia amylolytica AD3, Isolated from Tidal Flat Sediment.</title>
        <authorList>
            <person name="Jia B."/>
            <person name="Jin H.M."/>
            <person name="Lee H.J."/>
            <person name="Jeon C.O."/>
        </authorList>
    </citation>
    <scope>NUCLEOTIDE SEQUENCE [LARGE SCALE GENOMIC DNA]</scope>
    <source>
        <strain evidence="2 3">AD3</strain>
    </source>
</reference>
<proteinExistence type="predicted"/>
<dbReference type="RefSeq" id="WP_082436109.1">
    <property type="nucleotide sequence ID" value="NZ_AYXY01000019.1"/>
</dbReference>
<dbReference type="Proteomes" id="UP000018850">
    <property type="component" value="Unassembled WGS sequence"/>
</dbReference>
<comment type="caution">
    <text evidence="2">The sequence shown here is derived from an EMBL/GenBank/DDBJ whole genome shotgun (WGS) entry which is preliminary data.</text>
</comment>
<dbReference type="NCBIfam" id="TIGR04312">
    <property type="entry name" value="choice_anch_B"/>
    <property type="match status" value="1"/>
</dbReference>
<dbReference type="Pfam" id="PF08309">
    <property type="entry name" value="LVIVD"/>
    <property type="match status" value="3"/>
</dbReference>
<sequence length="375" mass="41206">MMISAKWELVFFIGMLACLMSCSNDDDSNDSSNGGTDDPIEDPVPNESLPDLTFLSQTDIPGNSLDLWGFTKNGEEHVVITGTQNTAIVNIEDPSDPEEVSIISSAGFDVKVWENYLYIAEGGHLEGDPPSTIYNISNLESPVLVGTFPAVHNIFIDDFGYLYVSGYHPNSSITGSEGLNMSIYDLNNTPETPELIWTAPGQPSVPVHDMAVINNTLYAFDIELHKVDIYDVTDRKAPVLLGTYQFTDESNVHSGWPSTSEQYLYVCLEEAAGDEDIIILNISDPTDISISGAIHDTAFTVHNLYVIGNLAYTSFYRAGLRVYDITNPTDPILYYEFDTNNATSTTGAFGVYPFSESGYISVSDVEFGLYVFKAE</sequence>
<name>W2UNZ1_9FLAO</name>
<dbReference type="AlphaFoldDB" id="W2UNZ1"/>
<dbReference type="InterPro" id="IPR013211">
    <property type="entry name" value="LVIVD"/>
</dbReference>
<dbReference type="SUPFAM" id="SSF101908">
    <property type="entry name" value="Putative isomerase YbhE"/>
    <property type="match status" value="1"/>
</dbReference>
<dbReference type="InterPro" id="IPR027589">
    <property type="entry name" value="Choice_anch_B"/>
</dbReference>
<feature type="region of interest" description="Disordered" evidence="1">
    <location>
        <begin position="26"/>
        <end position="48"/>
    </location>
</feature>
<evidence type="ECO:0000313" key="2">
    <source>
        <dbReference type="EMBL" id="ETN95875.1"/>
    </source>
</evidence>
<dbReference type="EMBL" id="AYXY01000019">
    <property type="protein sequence ID" value="ETN95875.1"/>
    <property type="molecule type" value="Genomic_DNA"/>
</dbReference>
<dbReference type="PANTHER" id="PTHR38787">
    <property type="entry name" value="REGULATORY P DOMAIN-CONTAINING PROTEIN"/>
    <property type="match status" value="1"/>
</dbReference>
<dbReference type="GO" id="GO:0005576">
    <property type="term" value="C:extracellular region"/>
    <property type="evidence" value="ECO:0007669"/>
    <property type="project" value="TreeGrafter"/>
</dbReference>
<keyword evidence="3" id="KW-1185">Reference proteome</keyword>
<organism evidence="2 3">
    <name type="scientific">Zhouia amylolytica AD3</name>
    <dbReference type="NCBI Taxonomy" id="1286632"/>
    <lineage>
        <taxon>Bacteria</taxon>
        <taxon>Pseudomonadati</taxon>
        <taxon>Bacteroidota</taxon>
        <taxon>Flavobacteriia</taxon>
        <taxon>Flavobacteriales</taxon>
        <taxon>Flavobacteriaceae</taxon>
        <taxon>Zhouia</taxon>
    </lineage>
</organism>
<dbReference type="PANTHER" id="PTHR38787:SF3">
    <property type="entry name" value="REGULATORY P DOMAIN-CONTAINING PROTEIN"/>
    <property type="match status" value="1"/>
</dbReference>
<evidence type="ECO:0008006" key="4">
    <source>
        <dbReference type="Google" id="ProtNLM"/>
    </source>
</evidence>
<protein>
    <recommendedName>
        <fullName evidence="4">Choice-of-anchor B family protein</fullName>
    </recommendedName>
</protein>
<evidence type="ECO:0000313" key="3">
    <source>
        <dbReference type="Proteomes" id="UP000018850"/>
    </source>
</evidence>
<gene>
    <name evidence="2" type="ORF">P278_15970</name>
</gene>
<dbReference type="eggNOG" id="COG5276">
    <property type="taxonomic scope" value="Bacteria"/>
</dbReference>